<proteinExistence type="predicted"/>
<dbReference type="EMBL" id="JAPDSH010000005">
    <property type="protein sequence ID" value="MDF0480171.1"/>
    <property type="molecule type" value="Genomic_DNA"/>
</dbReference>
<dbReference type="SUPFAM" id="SSF53720">
    <property type="entry name" value="ALDH-like"/>
    <property type="match status" value="1"/>
</dbReference>
<dbReference type="InterPro" id="IPR016161">
    <property type="entry name" value="Ald_DH/histidinol_DH"/>
</dbReference>
<protein>
    <submittedName>
        <fullName evidence="3">Aldehyde dehydrogenase family protein</fullName>
    </submittedName>
</protein>
<dbReference type="Proteomes" id="UP001147148">
    <property type="component" value="Unassembled WGS sequence"/>
</dbReference>
<evidence type="ECO:0000313" key="3">
    <source>
        <dbReference type="EMBL" id="MDF0480171.1"/>
    </source>
</evidence>
<accession>A0ABT5X2E3</accession>
<reference evidence="3" key="1">
    <citation type="submission" date="2022-10" db="EMBL/GenBank/DDBJ databases">
        <title>Vagococcus sp. isolated from poultry meat.</title>
        <authorList>
            <person name="Johansson P."/>
            <person name="Bjorkroth J."/>
        </authorList>
    </citation>
    <scope>NUCLEOTIDE SEQUENCE</scope>
    <source>
        <strain evidence="3">PNs007</strain>
    </source>
</reference>
<dbReference type="Gene3D" id="3.40.309.10">
    <property type="entry name" value="Aldehyde Dehydrogenase, Chain A, domain 2"/>
    <property type="match status" value="1"/>
</dbReference>
<dbReference type="Pfam" id="PF00171">
    <property type="entry name" value="Aldedh"/>
    <property type="match status" value="1"/>
</dbReference>
<name>A0ABT5X2E3_9ENTE</name>
<keyword evidence="4" id="KW-1185">Reference proteome</keyword>
<dbReference type="InterPro" id="IPR016162">
    <property type="entry name" value="Ald_DH_N"/>
</dbReference>
<gene>
    <name evidence="3" type="ORF">OL233_07675</name>
</gene>
<organism evidence="3 4">
    <name type="scientific">Vagococcus proximus</name>
    <dbReference type="NCBI Taxonomy" id="2991417"/>
    <lineage>
        <taxon>Bacteria</taxon>
        <taxon>Bacillati</taxon>
        <taxon>Bacillota</taxon>
        <taxon>Bacilli</taxon>
        <taxon>Lactobacillales</taxon>
        <taxon>Enterococcaceae</taxon>
        <taxon>Vagococcus</taxon>
    </lineage>
</organism>
<dbReference type="PANTHER" id="PTHR11699">
    <property type="entry name" value="ALDEHYDE DEHYDROGENASE-RELATED"/>
    <property type="match status" value="1"/>
</dbReference>
<evidence type="ECO:0000259" key="2">
    <source>
        <dbReference type="Pfam" id="PF00171"/>
    </source>
</evidence>
<feature type="domain" description="Aldehyde dehydrogenase" evidence="2">
    <location>
        <begin position="15"/>
        <end position="272"/>
    </location>
</feature>
<dbReference type="Gene3D" id="3.40.605.10">
    <property type="entry name" value="Aldehyde Dehydrogenase, Chain A, domain 1"/>
    <property type="match status" value="1"/>
</dbReference>
<evidence type="ECO:0000256" key="1">
    <source>
        <dbReference type="ARBA" id="ARBA00023002"/>
    </source>
</evidence>
<dbReference type="InterPro" id="IPR016163">
    <property type="entry name" value="Ald_DH_C"/>
</dbReference>
<dbReference type="RefSeq" id="WP_275471748.1">
    <property type="nucleotide sequence ID" value="NZ_JAPDSH010000005.1"/>
</dbReference>
<dbReference type="InterPro" id="IPR015590">
    <property type="entry name" value="Aldehyde_DH_dom"/>
</dbReference>
<keyword evidence="1" id="KW-0560">Oxidoreductase</keyword>
<evidence type="ECO:0000313" key="4">
    <source>
        <dbReference type="Proteomes" id="UP001147148"/>
    </source>
</evidence>
<sequence>MSFEDKDLQSIQEARILVERAKVAQETLKEYEQSYLDKLVSDLIASFSNVSSQVIESVVASTGYGNPKDEKELYGLFMENFEKEYSHKKYVGVLERDEHHHPVQVGIPLGIIGAQLPATNLVLNMIVTTLICLKTGNTLIIIPDKRAVAETRQLAQQINELIIKDQGPTDIISCMKNVSSLGVEELCDHQSLALLLDIGSTEFIDNIAKGKTPYIFGGVGSSPVFIERTARIKQACQAIVYSRGFNNGLLPGAEQYVVVENSISDEVKQTLIVEGAYFMTAQEERMLLNLIYPFSGELSTTCIGKSACYLAAKAGFQVPESTRILVSEQPYINEENPYAEDLPMPILTYYLEPDWVRGCEKCIALLEYKKNGHTLVIHSENDEVITEFILKKPVGRVIVNGYGGLNSLGIDSNLPTSMILGGLTTAKGFSAENITPKQLTYVRHVAHQKHQSLVTTEKKSDPSLDGLEALNVFADLLKEITN</sequence>
<comment type="caution">
    <text evidence="3">The sequence shown here is derived from an EMBL/GenBank/DDBJ whole genome shotgun (WGS) entry which is preliminary data.</text>
</comment>